<dbReference type="PROSITE" id="PS51186">
    <property type="entry name" value="GNAT"/>
    <property type="match status" value="1"/>
</dbReference>
<dbReference type="SUPFAM" id="SSF55729">
    <property type="entry name" value="Acyl-CoA N-acyltransferases (Nat)"/>
    <property type="match status" value="1"/>
</dbReference>
<evidence type="ECO:0000256" key="1">
    <source>
        <dbReference type="ARBA" id="ARBA00022679"/>
    </source>
</evidence>
<dbReference type="CDD" id="cd04301">
    <property type="entry name" value="NAT_SF"/>
    <property type="match status" value="1"/>
</dbReference>
<evidence type="ECO:0000256" key="2">
    <source>
        <dbReference type="ARBA" id="ARBA00023315"/>
    </source>
</evidence>
<name>A0A2T8HT75_9RHOB</name>
<dbReference type="InterPro" id="IPR000182">
    <property type="entry name" value="GNAT_dom"/>
</dbReference>
<dbReference type="Gene3D" id="3.40.630.30">
    <property type="match status" value="1"/>
</dbReference>
<proteinExistence type="predicted"/>
<dbReference type="EMBL" id="QDKM01000004">
    <property type="protein sequence ID" value="PVH28621.1"/>
    <property type="molecule type" value="Genomic_DNA"/>
</dbReference>
<reference evidence="4 5" key="1">
    <citation type="submission" date="2018-04" db="EMBL/GenBank/DDBJ databases">
        <title>Pararhodobacter oceanense sp. nov., isolated from marine intertidal sediment.</title>
        <authorList>
            <person name="Wang X.-L."/>
            <person name="Du Z.-J."/>
        </authorList>
    </citation>
    <scope>NUCLEOTIDE SEQUENCE [LARGE SCALE GENOMIC DNA]</scope>
    <source>
        <strain evidence="4 5">AM505</strain>
    </source>
</reference>
<keyword evidence="1 4" id="KW-0808">Transferase</keyword>
<dbReference type="OrthoDB" id="9796129at2"/>
<organism evidence="4 5">
    <name type="scientific">Pararhodobacter oceanensis</name>
    <dbReference type="NCBI Taxonomy" id="2172121"/>
    <lineage>
        <taxon>Bacteria</taxon>
        <taxon>Pseudomonadati</taxon>
        <taxon>Pseudomonadota</taxon>
        <taxon>Alphaproteobacteria</taxon>
        <taxon>Rhodobacterales</taxon>
        <taxon>Paracoccaceae</taxon>
        <taxon>Pararhodobacter</taxon>
    </lineage>
</organism>
<dbReference type="InterPro" id="IPR016181">
    <property type="entry name" value="Acyl_CoA_acyltransferase"/>
</dbReference>
<keyword evidence="2" id="KW-0012">Acyltransferase</keyword>
<dbReference type="GO" id="GO:0016747">
    <property type="term" value="F:acyltransferase activity, transferring groups other than amino-acyl groups"/>
    <property type="evidence" value="ECO:0007669"/>
    <property type="project" value="InterPro"/>
</dbReference>
<dbReference type="Pfam" id="PF00583">
    <property type="entry name" value="Acetyltransf_1"/>
    <property type="match status" value="1"/>
</dbReference>
<evidence type="ECO:0000259" key="3">
    <source>
        <dbReference type="PROSITE" id="PS51186"/>
    </source>
</evidence>
<keyword evidence="5" id="KW-1185">Reference proteome</keyword>
<feature type="domain" description="N-acetyltransferase" evidence="3">
    <location>
        <begin position="11"/>
        <end position="151"/>
    </location>
</feature>
<evidence type="ECO:0000313" key="4">
    <source>
        <dbReference type="EMBL" id="PVH28621.1"/>
    </source>
</evidence>
<evidence type="ECO:0000313" key="5">
    <source>
        <dbReference type="Proteomes" id="UP000245911"/>
    </source>
</evidence>
<sequence>MNCPSLILPDPRIHRLTLADLPRLCATPAGLFDNPIDPEQAEAFLRNPLHLMLAMLEGEIILAFASGTILLHPDKPPGLFINEVGTRPAHRRRGYAKALVKALIAQANAQGCTTAWLGTEPDNLPARALYQSLDAQEESFIGYAWGGAFDA</sequence>
<dbReference type="InterPro" id="IPR050832">
    <property type="entry name" value="Bact_Acetyltransf"/>
</dbReference>
<dbReference type="PANTHER" id="PTHR43877">
    <property type="entry name" value="AMINOALKYLPHOSPHONATE N-ACETYLTRANSFERASE-RELATED-RELATED"/>
    <property type="match status" value="1"/>
</dbReference>
<dbReference type="Proteomes" id="UP000245911">
    <property type="component" value="Unassembled WGS sequence"/>
</dbReference>
<dbReference type="AlphaFoldDB" id="A0A2T8HT75"/>
<dbReference type="RefSeq" id="WP_116558455.1">
    <property type="nucleotide sequence ID" value="NZ_QDKM01000004.1"/>
</dbReference>
<gene>
    <name evidence="4" type="ORF">DDE20_10495</name>
</gene>
<accession>A0A2T8HT75</accession>
<comment type="caution">
    <text evidence="4">The sequence shown here is derived from an EMBL/GenBank/DDBJ whole genome shotgun (WGS) entry which is preliminary data.</text>
</comment>
<protein>
    <submittedName>
        <fullName evidence="4">GNAT family N-acetyltransferase</fullName>
    </submittedName>
</protein>